<evidence type="ECO:0000256" key="5">
    <source>
        <dbReference type="ARBA" id="ARBA00022989"/>
    </source>
</evidence>
<accession>A0A150X973</accession>
<dbReference type="InterPro" id="IPR003400">
    <property type="entry name" value="ExbD"/>
</dbReference>
<proteinExistence type="inferred from homology"/>
<dbReference type="EMBL" id="LRPC01000023">
    <property type="protein sequence ID" value="KYG75236.1"/>
    <property type="molecule type" value="Genomic_DNA"/>
</dbReference>
<dbReference type="GO" id="GO:0022857">
    <property type="term" value="F:transmembrane transporter activity"/>
    <property type="evidence" value="ECO:0007669"/>
    <property type="project" value="InterPro"/>
</dbReference>
<keyword evidence="9" id="KW-1185">Reference proteome</keyword>
<gene>
    <name evidence="8" type="ORF">AWW68_10540</name>
</gene>
<organism evidence="8 9">
    <name type="scientific">Roseivirga spongicola</name>
    <dbReference type="NCBI Taxonomy" id="333140"/>
    <lineage>
        <taxon>Bacteria</taxon>
        <taxon>Pseudomonadati</taxon>
        <taxon>Bacteroidota</taxon>
        <taxon>Cytophagia</taxon>
        <taxon>Cytophagales</taxon>
        <taxon>Roseivirgaceae</taxon>
        <taxon>Roseivirga</taxon>
    </lineage>
</organism>
<evidence type="ECO:0008006" key="10">
    <source>
        <dbReference type="Google" id="ProtNLM"/>
    </source>
</evidence>
<dbReference type="PANTHER" id="PTHR30558">
    <property type="entry name" value="EXBD MEMBRANE COMPONENT OF PMF-DRIVEN MACROMOLECULE IMPORT SYSTEM"/>
    <property type="match status" value="1"/>
</dbReference>
<dbReference type="AlphaFoldDB" id="A0A150X973"/>
<reference evidence="8 9" key="1">
    <citation type="submission" date="2016-01" db="EMBL/GenBank/DDBJ databases">
        <title>Genome sequencing of Roseivirga spongicola UST030701-084.</title>
        <authorList>
            <person name="Selvaratnam C."/>
            <person name="Thevarajoo S."/>
            <person name="Goh K.M."/>
            <person name="Ee R."/>
            <person name="Chan K.-G."/>
            <person name="Chong C.S."/>
        </authorList>
    </citation>
    <scope>NUCLEOTIDE SEQUENCE [LARGE SCALE GENOMIC DNA]</scope>
    <source>
        <strain evidence="8 9">UST030701-084</strain>
    </source>
</reference>
<dbReference type="OrthoDB" id="9801500at2"/>
<evidence type="ECO:0000313" key="9">
    <source>
        <dbReference type="Proteomes" id="UP000075606"/>
    </source>
</evidence>
<evidence type="ECO:0000256" key="6">
    <source>
        <dbReference type="ARBA" id="ARBA00023136"/>
    </source>
</evidence>
<protein>
    <recommendedName>
        <fullName evidence="10">Biopolymer transporter ExbD</fullName>
    </recommendedName>
</protein>
<comment type="subcellular location">
    <subcellularLocation>
        <location evidence="1">Cell membrane</location>
        <topology evidence="1">Single-pass membrane protein</topology>
    </subcellularLocation>
    <subcellularLocation>
        <location evidence="7">Cell membrane</location>
        <topology evidence="7">Single-pass type II membrane protein</topology>
    </subcellularLocation>
</comment>
<dbReference type="GO" id="GO:0005886">
    <property type="term" value="C:plasma membrane"/>
    <property type="evidence" value="ECO:0007669"/>
    <property type="project" value="UniProtKB-SubCell"/>
</dbReference>
<keyword evidence="7" id="KW-0813">Transport</keyword>
<dbReference type="Pfam" id="PF02472">
    <property type="entry name" value="ExbD"/>
    <property type="match status" value="1"/>
</dbReference>
<evidence type="ECO:0000256" key="1">
    <source>
        <dbReference type="ARBA" id="ARBA00004162"/>
    </source>
</evidence>
<evidence type="ECO:0000313" key="8">
    <source>
        <dbReference type="EMBL" id="KYG75236.1"/>
    </source>
</evidence>
<keyword evidence="4 7" id="KW-0812">Transmembrane</keyword>
<sequence length="218" mass="24616">MSYRKDRPKNEVNAGSMADIAFLLLIFFLVTTQIATDKGLPMVLPPKTDVITDTPINERNILKIQINSLDQLLVEEELLEDISQLRAMVYDFVLNFRSPNAKKVVDDISDVEVFNSLPPSMKSHIRANLGKDTSSDGPSKAVVSIKTDRGSTYQKYIEVMDEVFAAYYKIYGERVGLSAEEYRKLNRTDPEQRYLYDKGKRGINKAVSLAEPTKAAEN</sequence>
<dbReference type="PANTHER" id="PTHR30558:SF3">
    <property type="entry name" value="BIOPOLYMER TRANSPORT PROTEIN EXBD-RELATED"/>
    <property type="match status" value="1"/>
</dbReference>
<keyword evidence="6" id="KW-0472">Membrane</keyword>
<evidence type="ECO:0000256" key="3">
    <source>
        <dbReference type="ARBA" id="ARBA00022475"/>
    </source>
</evidence>
<dbReference type="STRING" id="333140.AWW68_10540"/>
<comment type="caution">
    <text evidence="8">The sequence shown here is derived from an EMBL/GenBank/DDBJ whole genome shotgun (WGS) entry which is preliminary data.</text>
</comment>
<evidence type="ECO:0000256" key="4">
    <source>
        <dbReference type="ARBA" id="ARBA00022692"/>
    </source>
</evidence>
<comment type="similarity">
    <text evidence="2 7">Belongs to the ExbD/TolR family.</text>
</comment>
<keyword evidence="3" id="KW-1003">Cell membrane</keyword>
<evidence type="ECO:0000256" key="2">
    <source>
        <dbReference type="ARBA" id="ARBA00005811"/>
    </source>
</evidence>
<name>A0A150X973_9BACT</name>
<evidence type="ECO:0000256" key="7">
    <source>
        <dbReference type="RuleBase" id="RU003879"/>
    </source>
</evidence>
<dbReference type="Proteomes" id="UP000075606">
    <property type="component" value="Unassembled WGS sequence"/>
</dbReference>
<dbReference type="GO" id="GO:0015031">
    <property type="term" value="P:protein transport"/>
    <property type="evidence" value="ECO:0007669"/>
    <property type="project" value="UniProtKB-KW"/>
</dbReference>
<keyword evidence="5" id="KW-1133">Transmembrane helix</keyword>
<dbReference type="RefSeq" id="WP_068221139.1">
    <property type="nucleotide sequence ID" value="NZ_LRPC01000023.1"/>
</dbReference>
<keyword evidence="7" id="KW-0653">Protein transport</keyword>